<keyword evidence="1" id="KW-1133">Transmembrane helix</keyword>
<keyword evidence="3" id="KW-1185">Reference proteome</keyword>
<protein>
    <submittedName>
        <fullName evidence="2">Uncharacterized protein</fullName>
    </submittedName>
</protein>
<feature type="transmembrane region" description="Helical" evidence="1">
    <location>
        <begin position="6"/>
        <end position="25"/>
    </location>
</feature>
<keyword evidence="1" id="KW-0812">Transmembrane</keyword>
<dbReference type="AlphaFoldDB" id="A0A7W8DI10"/>
<dbReference type="Proteomes" id="UP000590740">
    <property type="component" value="Unassembled WGS sequence"/>
</dbReference>
<accession>A0A7W8DI10</accession>
<name>A0A7W8DI10_9BACT</name>
<evidence type="ECO:0000313" key="3">
    <source>
        <dbReference type="Proteomes" id="UP000590740"/>
    </source>
</evidence>
<comment type="caution">
    <text evidence="2">The sequence shown here is derived from an EMBL/GenBank/DDBJ whole genome shotgun (WGS) entry which is preliminary data.</text>
</comment>
<proteinExistence type="predicted"/>
<reference evidence="2 3" key="1">
    <citation type="submission" date="2020-08" db="EMBL/GenBank/DDBJ databases">
        <title>Genomic Encyclopedia of Type Strains, Phase IV (KMG-IV): sequencing the most valuable type-strain genomes for metagenomic binning, comparative biology and taxonomic classification.</title>
        <authorList>
            <person name="Goeker M."/>
        </authorList>
    </citation>
    <scope>NUCLEOTIDE SEQUENCE [LARGE SCALE GENOMIC DNA]</scope>
    <source>
        <strain evidence="2 3">DSM 12252</strain>
    </source>
</reference>
<dbReference type="EMBL" id="JACHIG010000001">
    <property type="protein sequence ID" value="MBB5030527.1"/>
    <property type="molecule type" value="Genomic_DNA"/>
</dbReference>
<sequence length="33" mass="3700">MFQLLLTTILDLLGTLIFTICSIIAKLSQCLMK</sequence>
<evidence type="ECO:0000256" key="1">
    <source>
        <dbReference type="SAM" id="Phobius"/>
    </source>
</evidence>
<organism evidence="2 3">
    <name type="scientific">Prosthecobacter vanneervenii</name>
    <dbReference type="NCBI Taxonomy" id="48466"/>
    <lineage>
        <taxon>Bacteria</taxon>
        <taxon>Pseudomonadati</taxon>
        <taxon>Verrucomicrobiota</taxon>
        <taxon>Verrucomicrobiia</taxon>
        <taxon>Verrucomicrobiales</taxon>
        <taxon>Verrucomicrobiaceae</taxon>
        <taxon>Prosthecobacter</taxon>
    </lineage>
</organism>
<keyword evidence="1" id="KW-0472">Membrane</keyword>
<gene>
    <name evidence="2" type="ORF">HNQ65_000081</name>
</gene>
<evidence type="ECO:0000313" key="2">
    <source>
        <dbReference type="EMBL" id="MBB5030527.1"/>
    </source>
</evidence>